<dbReference type="InterPro" id="IPR029790">
    <property type="entry name" value="EFG1/Phd1/StuA"/>
</dbReference>
<evidence type="ECO:0000256" key="5">
    <source>
        <dbReference type="SAM" id="MobiDB-lite"/>
    </source>
</evidence>
<dbReference type="Proteomes" id="UP000053815">
    <property type="component" value="Unassembled WGS sequence"/>
</dbReference>
<evidence type="ECO:0000256" key="2">
    <source>
        <dbReference type="ARBA" id="ARBA00023015"/>
    </source>
</evidence>
<feature type="compositionally biased region" description="Low complexity" evidence="5">
    <location>
        <begin position="99"/>
        <end position="112"/>
    </location>
</feature>
<feature type="compositionally biased region" description="Low complexity" evidence="5">
    <location>
        <begin position="208"/>
        <end position="227"/>
    </location>
</feature>
<keyword evidence="2" id="KW-0805">Transcription regulation</keyword>
<proteinExistence type="inferred from homology"/>
<feature type="compositionally biased region" description="Polar residues" evidence="5">
    <location>
        <begin position="76"/>
        <end position="89"/>
    </location>
</feature>
<keyword evidence="8" id="KW-1185">Reference proteome</keyword>
<organism evidence="7">
    <name type="scientific">Mucor ambiguus</name>
    <dbReference type="NCBI Taxonomy" id="91626"/>
    <lineage>
        <taxon>Eukaryota</taxon>
        <taxon>Fungi</taxon>
        <taxon>Fungi incertae sedis</taxon>
        <taxon>Mucoromycota</taxon>
        <taxon>Mucoromycotina</taxon>
        <taxon>Mucoromycetes</taxon>
        <taxon>Mucorales</taxon>
        <taxon>Mucorineae</taxon>
        <taxon>Mucoraceae</taxon>
        <taxon>Mucor</taxon>
    </lineage>
</organism>
<dbReference type="PANTHER" id="PTHR47792:SF1">
    <property type="entry name" value="PROTEIN SOK2-RELATED"/>
    <property type="match status" value="1"/>
</dbReference>
<evidence type="ECO:0000259" key="6">
    <source>
        <dbReference type="PROSITE" id="PS51299"/>
    </source>
</evidence>
<dbReference type="InterPro" id="IPR036887">
    <property type="entry name" value="HTH_APSES_sf"/>
</dbReference>
<feature type="compositionally biased region" description="Polar residues" evidence="5">
    <location>
        <begin position="228"/>
        <end position="244"/>
    </location>
</feature>
<dbReference type="SMART" id="SM01252">
    <property type="entry name" value="KilA-N"/>
    <property type="match status" value="1"/>
</dbReference>
<protein>
    <recommendedName>
        <fullName evidence="6">HTH APSES-type domain-containing protein</fullName>
    </recommendedName>
</protein>
<gene>
    <name evidence="7" type="ORF">MAM1_0125c05979</name>
</gene>
<reference evidence="7" key="1">
    <citation type="submission" date="2014-09" db="EMBL/GenBank/DDBJ databases">
        <title>Draft genome sequence of an oleaginous Mucoromycotina fungus Mucor ambiguus NBRC6742.</title>
        <authorList>
            <person name="Takeda I."/>
            <person name="Yamane N."/>
            <person name="Morita T."/>
            <person name="Tamano K."/>
            <person name="Machida M."/>
            <person name="Baker S."/>
            <person name="Koike H."/>
        </authorList>
    </citation>
    <scope>NUCLEOTIDE SEQUENCE</scope>
    <source>
        <strain evidence="7">NBRC 6742</strain>
    </source>
</reference>
<evidence type="ECO:0000313" key="7">
    <source>
        <dbReference type="EMBL" id="GAN06495.1"/>
    </source>
</evidence>
<feature type="compositionally biased region" description="Basic and acidic residues" evidence="5">
    <location>
        <begin position="684"/>
        <end position="693"/>
    </location>
</feature>
<accession>A0A0C9LVB7</accession>
<feature type="region of interest" description="Disordered" evidence="5">
    <location>
        <begin position="190"/>
        <end position="245"/>
    </location>
</feature>
<dbReference type="Gene3D" id="3.10.260.10">
    <property type="entry name" value="Transcription regulator HTH, APSES-type DNA-binding domain"/>
    <property type="match status" value="1"/>
</dbReference>
<feature type="region of interest" description="Disordered" evidence="5">
    <location>
        <begin position="505"/>
        <end position="719"/>
    </location>
</feature>
<dbReference type="Pfam" id="PF04383">
    <property type="entry name" value="KilA-N"/>
    <property type="match status" value="1"/>
</dbReference>
<name>A0A0C9LVB7_9FUNG</name>
<dbReference type="AlphaFoldDB" id="A0A0C9LVB7"/>
<evidence type="ECO:0000256" key="3">
    <source>
        <dbReference type="ARBA" id="ARBA00023125"/>
    </source>
</evidence>
<feature type="compositionally biased region" description="Low complexity" evidence="5">
    <location>
        <begin position="510"/>
        <end position="524"/>
    </location>
</feature>
<dbReference type="SUPFAM" id="SSF54616">
    <property type="entry name" value="DNA-binding domain of Mlu1-box binding protein MBP1"/>
    <property type="match status" value="1"/>
</dbReference>
<keyword evidence="4" id="KW-0804">Transcription</keyword>
<dbReference type="GO" id="GO:0045944">
    <property type="term" value="P:positive regulation of transcription by RNA polymerase II"/>
    <property type="evidence" value="ECO:0007669"/>
    <property type="project" value="TreeGrafter"/>
</dbReference>
<feature type="compositionally biased region" description="Low complexity" evidence="5">
    <location>
        <begin position="126"/>
        <end position="142"/>
    </location>
</feature>
<sequence>MYSHHHYNHDNISRENANAHPLGRPASVPSLYPLSSSSNDNYKVVNEDLIQQRSSLDGHGPYSNHAAGAATGTGHSWATPNSNNSSGWNHNPHRDNNIGSSTHHGSNSTTVTSPPPPPPPLSSMMNTNHADNNTASSSSTTTATIATTSPTHHIKSNMDLPSIDKHYSNSPSANMMSTYNNSPNYFVSPTTTNTVYSSPHLSHHHHQPPSGSSPTSSHHQQQQHQQSNNYSAYGMTSSMPSQARHSLVARPKLTTTLWEDEGTICYQVDANGICVARRQDNDMINGTKLLNVAGMSRGKRDGILKNEKGRVVVKVGAMHLKGVWITFVRAKLLAAQYKIQEILYPLFVEDPSVFLYATALHNPINASRMSGLNSYRTQQYGIFNSSSSPSNAAAGGATPNTSGINPTSPTNWDRHNNDSNTSSKLNVSDPRTRALEWFFGFVRACVYVLVTNYPFCLSSPYLFASPVLFISPYFSCCSLCLGYRNAGFHGSMMNHPSDDMFMLPSQLEYNNNNNNSNNHSGHSNRQSIGGLVGGYSSNAGSNGPYSAYQQHQDKPSQAGPNNRIYFTDELLDDGGGKQDHDSSLYGHKSLLPGTLSSPTSSEAGNKASAFHLPPSRGSGEYDSNATATTTSSSTTSTSTSAERRQSLIMSTPRVASPRHHPYMSPGKVYTPSTMSSLQSYRQSSLDEDRKDGDMANQQQQHSMAAAAAAAAADINRHPW</sequence>
<feature type="domain" description="HTH APSES-type" evidence="6">
    <location>
        <begin position="252"/>
        <end position="358"/>
    </location>
</feature>
<feature type="compositionally biased region" description="Polar residues" evidence="5">
    <location>
        <begin position="670"/>
        <end position="683"/>
    </location>
</feature>
<evidence type="ECO:0000256" key="1">
    <source>
        <dbReference type="ARBA" id="ARBA00007247"/>
    </source>
</evidence>
<dbReference type="InterPro" id="IPR003163">
    <property type="entry name" value="Tscrpt_reg_HTH_APSES-type"/>
</dbReference>
<feature type="compositionally biased region" description="Low complexity" evidence="5">
    <location>
        <begin position="387"/>
        <end position="403"/>
    </location>
</feature>
<evidence type="ECO:0000313" key="8">
    <source>
        <dbReference type="Proteomes" id="UP000053815"/>
    </source>
</evidence>
<comment type="similarity">
    <text evidence="1">Belongs to the EFG1/PHD1/stuA family.</text>
</comment>
<feature type="compositionally biased region" description="Low complexity" evidence="5">
    <location>
        <begin position="589"/>
        <end position="601"/>
    </location>
</feature>
<feature type="region of interest" description="Disordered" evidence="5">
    <location>
        <begin position="1"/>
        <end position="34"/>
    </location>
</feature>
<dbReference type="GO" id="GO:0005634">
    <property type="term" value="C:nucleus"/>
    <property type="evidence" value="ECO:0007669"/>
    <property type="project" value="TreeGrafter"/>
</dbReference>
<dbReference type="PROSITE" id="PS51299">
    <property type="entry name" value="HTH_APSES"/>
    <property type="match status" value="1"/>
</dbReference>
<evidence type="ECO:0000256" key="4">
    <source>
        <dbReference type="ARBA" id="ARBA00023163"/>
    </source>
</evidence>
<feature type="region of interest" description="Disordered" evidence="5">
    <location>
        <begin position="54"/>
        <end position="142"/>
    </location>
</feature>
<dbReference type="STRING" id="91626.A0A0C9LVB7"/>
<keyword evidence="3" id="KW-0238">DNA-binding</keyword>
<feature type="compositionally biased region" description="Polar residues" evidence="5">
    <location>
        <begin position="535"/>
        <end position="550"/>
    </location>
</feature>
<dbReference type="GO" id="GO:0003700">
    <property type="term" value="F:DNA-binding transcription factor activity"/>
    <property type="evidence" value="ECO:0007669"/>
    <property type="project" value="TreeGrafter"/>
</dbReference>
<dbReference type="PANTHER" id="PTHR47792">
    <property type="entry name" value="PROTEIN SOK2-RELATED"/>
    <property type="match status" value="1"/>
</dbReference>
<dbReference type="InterPro" id="IPR018004">
    <property type="entry name" value="KilA/APSES_HTH"/>
</dbReference>
<dbReference type="OrthoDB" id="5407653at2759"/>
<feature type="region of interest" description="Disordered" evidence="5">
    <location>
        <begin position="387"/>
        <end position="427"/>
    </location>
</feature>
<dbReference type="EMBL" id="DF836414">
    <property type="protein sequence ID" value="GAN06495.1"/>
    <property type="molecule type" value="Genomic_DNA"/>
</dbReference>
<dbReference type="GO" id="GO:0043565">
    <property type="term" value="F:sequence-specific DNA binding"/>
    <property type="evidence" value="ECO:0007669"/>
    <property type="project" value="TreeGrafter"/>
</dbReference>
<feature type="compositionally biased region" description="Low complexity" evidence="5">
    <location>
        <begin position="625"/>
        <end position="640"/>
    </location>
</feature>